<dbReference type="InParanoid" id="A0A7J6II05"/>
<organism evidence="1 2">
    <name type="scientific">Colletotrichum fructicola (strain Nara gc5)</name>
    <name type="common">Anthracnose fungus</name>
    <name type="synonym">Colletotrichum gloeosporioides (strain Nara gc5)</name>
    <dbReference type="NCBI Taxonomy" id="1213859"/>
    <lineage>
        <taxon>Eukaryota</taxon>
        <taxon>Fungi</taxon>
        <taxon>Dikarya</taxon>
        <taxon>Ascomycota</taxon>
        <taxon>Pezizomycotina</taxon>
        <taxon>Sordariomycetes</taxon>
        <taxon>Hypocreomycetidae</taxon>
        <taxon>Glomerellales</taxon>
        <taxon>Glomerellaceae</taxon>
        <taxon>Colletotrichum</taxon>
        <taxon>Colletotrichum gloeosporioides species complex</taxon>
    </lineage>
</organism>
<keyword evidence="2" id="KW-1185">Reference proteome</keyword>
<dbReference type="AlphaFoldDB" id="A0A7J6II05"/>
<dbReference type="Proteomes" id="UP000011096">
    <property type="component" value="Unassembled WGS sequence"/>
</dbReference>
<evidence type="ECO:0000313" key="2">
    <source>
        <dbReference type="Proteomes" id="UP000011096"/>
    </source>
</evidence>
<sequence>MASSSDINVDDWRFKDFSQRMIHIRSLIPPELNSGDSAPDLTRKRPLFQFSAARGDKLIRIWPAFYQAVRTARQWCWERQKDAAQDARPNTDEERTDCVVALIPDNDNEDISFVFRVGYKAGWEIVQYLEFESTNIPS</sequence>
<dbReference type="GeneID" id="90980504"/>
<reference evidence="1 2" key="1">
    <citation type="submission" date="2012-08" db="EMBL/GenBank/DDBJ databases">
        <authorList>
            <person name="Gan P.H.P."/>
            <person name="Ikeda K."/>
            <person name="Irieda H."/>
            <person name="Narusaka M."/>
            <person name="O'Connell R.J."/>
            <person name="Narusaka Y."/>
            <person name="Takano Y."/>
            <person name="Kubo Y."/>
            <person name="Shirasu K."/>
        </authorList>
    </citation>
    <scope>NUCLEOTIDE SEQUENCE [LARGE SCALE GENOMIC DNA]</scope>
    <source>
        <strain evidence="1 2">Nara gc5</strain>
    </source>
</reference>
<dbReference type="EMBL" id="ANPB02000010">
    <property type="protein sequence ID" value="KAF4475377.1"/>
    <property type="molecule type" value="Genomic_DNA"/>
</dbReference>
<evidence type="ECO:0000313" key="1">
    <source>
        <dbReference type="EMBL" id="KAF4475377.1"/>
    </source>
</evidence>
<proteinExistence type="predicted"/>
<comment type="caution">
    <text evidence="1">The sequence shown here is derived from an EMBL/GenBank/DDBJ whole genome shotgun (WGS) entry which is preliminary data.</text>
</comment>
<dbReference type="OrthoDB" id="3793606at2759"/>
<name>A0A7J6II05_COLFN</name>
<dbReference type="RefSeq" id="XP_066007265.1">
    <property type="nucleotide sequence ID" value="XM_066153419.1"/>
</dbReference>
<gene>
    <name evidence="1" type="ORF">CGGC5_v016034</name>
</gene>
<reference evidence="1 2" key="2">
    <citation type="submission" date="2020-04" db="EMBL/GenBank/DDBJ databases">
        <title>Genome sequencing and assembly of multiple isolates from the Colletotrichum gloeosporioides species complex.</title>
        <authorList>
            <person name="Gan P."/>
            <person name="Shirasu K."/>
        </authorList>
    </citation>
    <scope>NUCLEOTIDE SEQUENCE [LARGE SCALE GENOMIC DNA]</scope>
    <source>
        <strain evidence="1 2">Nara gc5</strain>
    </source>
</reference>
<accession>A0A7J6II05</accession>
<protein>
    <submittedName>
        <fullName evidence="1">Uncharacterized protein</fullName>
    </submittedName>
</protein>